<proteinExistence type="predicted"/>
<accession>A0A9K3GH14</accession>
<keyword evidence="3" id="KW-1185">Reference proteome</keyword>
<dbReference type="Proteomes" id="UP000265618">
    <property type="component" value="Unassembled WGS sequence"/>
</dbReference>
<sequence length="227" mass="26155">MGHITTDERGIPVGGSTSYRALDGSIFTHDLATSREAMDLDYFVDLMGFFVHAEEFAGYCRDQLCSGSGGLKAVRARCYDDRVHRKYWYHADAFAEEVQKVWDRVVSEFDPSKEEPIKTKLRKRVLVLLERHTKWMRQLDQYITGSHEMRICQKECMDLSEVCSLLSGRLVEMNSDMEPAVLARLNAMLPQYDQYMVILMGEVDTLLSKQQRAKNRRTGKDVKVSKL</sequence>
<dbReference type="AlphaFoldDB" id="A0A9K3GH14"/>
<reference evidence="2" key="1">
    <citation type="submission" date="2016-10" db="EMBL/GenBank/DDBJ databases">
        <authorList>
            <person name="Tanifuji G."/>
            <person name="Kume K."/>
            <person name="Nakayama T."/>
            <person name="Takabayashi S."/>
            <person name="Hashimoto T."/>
        </authorList>
    </citation>
    <scope>NUCLEOTIDE SEQUENCE</scope>
    <source>
        <strain evidence="2">NY0173</strain>
    </source>
</reference>
<dbReference type="EMBL" id="BDIP01000647">
    <property type="protein sequence ID" value="GIQ82287.1"/>
    <property type="molecule type" value="Genomic_DNA"/>
</dbReference>
<reference evidence="2 3" key="2">
    <citation type="journal article" date="2018" name="PLoS ONE">
        <title>The draft genome of Kipferlia bialata reveals reductive genome evolution in fornicate parasites.</title>
        <authorList>
            <person name="Tanifuji G."/>
            <person name="Takabayashi S."/>
            <person name="Kume K."/>
            <person name="Takagi M."/>
            <person name="Nakayama T."/>
            <person name="Kamikawa R."/>
            <person name="Inagaki Y."/>
            <person name="Hashimoto T."/>
        </authorList>
    </citation>
    <scope>NUCLEOTIDE SEQUENCE [LARGE SCALE GENOMIC DNA]</scope>
    <source>
        <strain evidence="2">NY0173</strain>
    </source>
</reference>
<evidence type="ECO:0000313" key="2">
    <source>
        <dbReference type="EMBL" id="GIQ82287.1"/>
    </source>
</evidence>
<protein>
    <submittedName>
        <fullName evidence="2">Uncharacterized protein</fullName>
    </submittedName>
</protein>
<comment type="caution">
    <text evidence="2">The sequence shown here is derived from an EMBL/GenBank/DDBJ whole genome shotgun (WGS) entry which is preliminary data.</text>
</comment>
<evidence type="ECO:0000313" key="1">
    <source>
        <dbReference type="EMBL" id="GIQ82016.1"/>
    </source>
</evidence>
<dbReference type="EMBL" id="BDIP01000563">
    <property type="protein sequence ID" value="GIQ82016.1"/>
    <property type="molecule type" value="Genomic_DNA"/>
</dbReference>
<name>A0A9K3GH14_9EUKA</name>
<organism evidence="2 3">
    <name type="scientific">Kipferlia bialata</name>
    <dbReference type="NCBI Taxonomy" id="797122"/>
    <lineage>
        <taxon>Eukaryota</taxon>
        <taxon>Metamonada</taxon>
        <taxon>Carpediemonas-like organisms</taxon>
        <taxon>Kipferlia</taxon>
    </lineage>
</organism>
<gene>
    <name evidence="1" type="ORF">KIPB_003080</name>
    <name evidence="2" type="ORF">KIPB_003394</name>
</gene>
<evidence type="ECO:0000313" key="3">
    <source>
        <dbReference type="Proteomes" id="UP000265618"/>
    </source>
</evidence>